<evidence type="ECO:0000256" key="1">
    <source>
        <dbReference type="SAM" id="MobiDB-lite"/>
    </source>
</evidence>
<keyword evidence="3" id="KW-1185">Reference proteome</keyword>
<reference evidence="2 3" key="1">
    <citation type="submission" date="2010-10" db="EMBL/GenBank/DDBJ databases">
        <authorList>
            <person name="Muzny D."/>
            <person name="Qin X."/>
            <person name="Deng J."/>
            <person name="Jiang H."/>
            <person name="Liu Y."/>
            <person name="Qu J."/>
            <person name="Song X.-Z."/>
            <person name="Zhang L."/>
            <person name="Thornton R."/>
            <person name="Coyle M."/>
            <person name="Francisco L."/>
            <person name="Jackson L."/>
            <person name="Javaid M."/>
            <person name="Korchina V."/>
            <person name="Kovar C."/>
            <person name="Mata R."/>
            <person name="Mathew T."/>
            <person name="Ngo R."/>
            <person name="Nguyen L."/>
            <person name="Nguyen N."/>
            <person name="Okwuonu G."/>
            <person name="Ongeri F."/>
            <person name="Pham C."/>
            <person name="Simmons D."/>
            <person name="Wilczek-Boney K."/>
            <person name="Hale W."/>
            <person name="Jakkamsetti A."/>
            <person name="Pham P."/>
            <person name="Ruth R."/>
            <person name="San Lucas F."/>
            <person name="Warren J."/>
            <person name="Zhang J."/>
            <person name="Zhao Z."/>
            <person name="Zhou C."/>
            <person name="Zhu D."/>
            <person name="Lee S."/>
            <person name="Bess C."/>
            <person name="Blankenburg K."/>
            <person name="Forbes L."/>
            <person name="Fu Q."/>
            <person name="Gubbala S."/>
            <person name="Hirani K."/>
            <person name="Jayaseelan J.C."/>
            <person name="Lara F."/>
            <person name="Munidasa M."/>
            <person name="Palculict T."/>
            <person name="Patil S."/>
            <person name="Pu L.-L."/>
            <person name="Saada N."/>
            <person name="Tang L."/>
            <person name="Weissenberger G."/>
            <person name="Zhu Y."/>
            <person name="Hemphill L."/>
            <person name="Shang Y."/>
            <person name="Youmans B."/>
            <person name="Ayvaz T."/>
            <person name="Ross M."/>
            <person name="Santibanez J."/>
            <person name="Aqrawi P."/>
            <person name="Gross S."/>
            <person name="Joshi V."/>
            <person name="Fowler G."/>
            <person name="Nazareth L."/>
            <person name="Reid J."/>
            <person name="Worley K."/>
            <person name="Petrosino J."/>
            <person name="Highlander S."/>
            <person name="Gibbs R."/>
        </authorList>
    </citation>
    <scope>NUCLEOTIDE SEQUENCE [LARGE SCALE GENOMIC DNA]</scope>
    <source>
        <strain evidence="2 3">ATCC 33574</strain>
    </source>
</reference>
<name>E6K3E6_9BACT</name>
<comment type="caution">
    <text evidence="2">The sequence shown here is derived from an EMBL/GenBank/DDBJ whole genome shotgun (WGS) entry which is preliminary data.</text>
</comment>
<dbReference type="Pfam" id="PF11325">
    <property type="entry name" value="DUF3127"/>
    <property type="match status" value="1"/>
</dbReference>
<dbReference type="EMBL" id="AEPD01000005">
    <property type="protein sequence ID" value="EFU32029.1"/>
    <property type="molecule type" value="Genomic_DNA"/>
</dbReference>
<evidence type="ECO:0000313" key="3">
    <source>
        <dbReference type="Proteomes" id="UP000003112"/>
    </source>
</evidence>
<dbReference type="InterPro" id="IPR021474">
    <property type="entry name" value="DUF3127"/>
</dbReference>
<protein>
    <recommendedName>
        <fullName evidence="4">DUF3127 domain-containing protein</fullName>
    </recommendedName>
</protein>
<dbReference type="STRING" id="873513.HMPREF6485_0131"/>
<evidence type="ECO:0008006" key="4">
    <source>
        <dbReference type="Google" id="ProtNLM"/>
    </source>
</evidence>
<gene>
    <name evidence="2" type="ORF">HMPREF6485_0131</name>
</gene>
<organism evidence="2 3">
    <name type="scientific">Segatella buccae ATCC 33574</name>
    <dbReference type="NCBI Taxonomy" id="873513"/>
    <lineage>
        <taxon>Bacteria</taxon>
        <taxon>Pseudomonadati</taxon>
        <taxon>Bacteroidota</taxon>
        <taxon>Bacteroidia</taxon>
        <taxon>Bacteroidales</taxon>
        <taxon>Prevotellaceae</taxon>
        <taxon>Segatella</taxon>
    </lineage>
</organism>
<dbReference type="AlphaFoldDB" id="E6K3E6"/>
<feature type="region of interest" description="Disordered" evidence="1">
    <location>
        <begin position="150"/>
        <end position="193"/>
    </location>
</feature>
<dbReference type="HOGENOM" id="CLU_109792_1_0_10"/>
<accession>E6K3E6</accession>
<feature type="compositionally biased region" description="Low complexity" evidence="1">
    <location>
        <begin position="150"/>
        <end position="174"/>
    </location>
</feature>
<dbReference type="eggNOG" id="ENOG5032SXV">
    <property type="taxonomic scope" value="Bacteria"/>
</dbReference>
<dbReference type="Proteomes" id="UP000003112">
    <property type="component" value="Unassembled WGS sequence"/>
</dbReference>
<sequence length="193" mass="21296">MFLYFSNRSFPIGNIGYKNTKIVSEYKKKCGKVFLFRSILVISQIERNIYNTETNNMELQGKVIAVLPERSGTSARGEWKSQSFVIETHEQYPRKMVFDVFGADRLAQFNIKSGEEITVSFDIDAHEYNGRWFNNIRAWNVQHIDPAAAQAGATGPQPMAGGAPFGAPAEGAQAPFPPAPAAGDGDSADDLPF</sequence>
<proteinExistence type="predicted"/>
<evidence type="ECO:0000313" key="2">
    <source>
        <dbReference type="EMBL" id="EFU32029.1"/>
    </source>
</evidence>